<organism evidence="2 3">
    <name type="scientific">Streptomyces spiramenti</name>
    <dbReference type="NCBI Taxonomy" id="2720606"/>
    <lineage>
        <taxon>Bacteria</taxon>
        <taxon>Bacillati</taxon>
        <taxon>Actinomycetota</taxon>
        <taxon>Actinomycetes</taxon>
        <taxon>Kitasatosporales</taxon>
        <taxon>Streptomycetaceae</taxon>
        <taxon>Streptomyces</taxon>
    </lineage>
</organism>
<sequence length="87" mass="9133">MRGTDGNGNAIPEDDEQEPVAVVRPEDLGWDDSLYDDRPTTPGLAERRRDDDAEPEPAEPEPGAEVAEAAAEPGEPAPAAPAALAED</sequence>
<gene>
    <name evidence="2" type="ORF">HCJ92_21150</name>
</gene>
<evidence type="ECO:0000313" key="3">
    <source>
        <dbReference type="Proteomes" id="UP000746503"/>
    </source>
</evidence>
<feature type="non-terminal residue" evidence="2">
    <location>
        <position position="87"/>
    </location>
</feature>
<evidence type="ECO:0000256" key="1">
    <source>
        <dbReference type="SAM" id="MobiDB-lite"/>
    </source>
</evidence>
<name>A0ABX1ANT0_9ACTN</name>
<evidence type="ECO:0000313" key="2">
    <source>
        <dbReference type="EMBL" id="NJP68729.1"/>
    </source>
</evidence>
<feature type="compositionally biased region" description="Basic and acidic residues" evidence="1">
    <location>
        <begin position="35"/>
        <end position="51"/>
    </location>
</feature>
<feature type="compositionally biased region" description="Low complexity" evidence="1">
    <location>
        <begin position="61"/>
        <end position="74"/>
    </location>
</feature>
<feature type="region of interest" description="Disordered" evidence="1">
    <location>
        <begin position="1"/>
        <end position="87"/>
    </location>
</feature>
<accession>A0ABX1ANT0</accession>
<protein>
    <submittedName>
        <fullName evidence="2">Uncharacterized protein</fullName>
    </submittedName>
</protein>
<dbReference type="EMBL" id="JAAVJB010000266">
    <property type="protein sequence ID" value="NJP68729.1"/>
    <property type="molecule type" value="Genomic_DNA"/>
</dbReference>
<reference evidence="2 3" key="1">
    <citation type="submission" date="2020-03" db="EMBL/GenBank/DDBJ databases">
        <title>Draft genome of Streptomyces sp. ventii, isolated from the Axial Seamount in the Pacific Ocean, and resequencing of the two type strains Streptomyces lonarensis strain NCL 716 and Streptomyces bohaiensis strain 11A07.</title>
        <authorList>
            <person name="Loughran R.M."/>
            <person name="Pfannmuller K.M."/>
            <person name="Wasson B.J."/>
            <person name="Deadmond M.C."/>
            <person name="Paddock B.E."/>
            <person name="Koyack M.J."/>
            <person name="Gallegos D.A."/>
            <person name="Mitchell E.A."/>
            <person name="Ushijima B."/>
            <person name="Saw J.H."/>
            <person name="Mcphail K.L."/>
            <person name="Videau P."/>
        </authorList>
    </citation>
    <scope>NUCLEOTIDE SEQUENCE [LARGE SCALE GENOMIC DNA]</scope>
    <source>
        <strain evidence="3">5675061</strain>
    </source>
</reference>
<proteinExistence type="predicted"/>
<dbReference type="Proteomes" id="UP000746503">
    <property type="component" value="Unassembled WGS sequence"/>
</dbReference>
<keyword evidence="3" id="KW-1185">Reference proteome</keyword>
<comment type="caution">
    <text evidence="2">The sequence shown here is derived from an EMBL/GenBank/DDBJ whole genome shotgun (WGS) entry which is preliminary data.</text>
</comment>
<dbReference type="RefSeq" id="WP_209311411.1">
    <property type="nucleotide sequence ID" value="NZ_JAAVJB010000266.1"/>
</dbReference>